<accession>A0A1C4X6Z7</accession>
<organism evidence="7 8">
    <name type="scientific">Micromonospora marina</name>
    <dbReference type="NCBI Taxonomy" id="307120"/>
    <lineage>
        <taxon>Bacteria</taxon>
        <taxon>Bacillati</taxon>
        <taxon>Actinomycetota</taxon>
        <taxon>Actinomycetes</taxon>
        <taxon>Micromonosporales</taxon>
        <taxon>Micromonosporaceae</taxon>
        <taxon>Micromonospora</taxon>
    </lineage>
</organism>
<evidence type="ECO:0000256" key="4">
    <source>
        <dbReference type="PIRSR" id="PIRSR015582-1"/>
    </source>
</evidence>
<dbReference type="InterPro" id="IPR040442">
    <property type="entry name" value="Pyrv_kinase-like_dom_sf"/>
</dbReference>
<dbReference type="Proteomes" id="UP000198551">
    <property type="component" value="Unassembled WGS sequence"/>
</dbReference>
<evidence type="ECO:0000256" key="1">
    <source>
        <dbReference type="ARBA" id="ARBA00001946"/>
    </source>
</evidence>
<dbReference type="Pfam" id="PF03328">
    <property type="entry name" value="HpcH_HpaI"/>
    <property type="match status" value="1"/>
</dbReference>
<feature type="binding site" evidence="5">
    <location>
        <position position="126"/>
    </location>
    <ligand>
        <name>Mg(2+)</name>
        <dbReference type="ChEBI" id="CHEBI:18420"/>
    </ligand>
</feature>
<dbReference type="SUPFAM" id="SSF51621">
    <property type="entry name" value="Phosphoenolpyruvate/pyruvate domain"/>
    <property type="match status" value="1"/>
</dbReference>
<evidence type="ECO:0000259" key="6">
    <source>
        <dbReference type="Pfam" id="PF03328"/>
    </source>
</evidence>
<dbReference type="InterPro" id="IPR011206">
    <property type="entry name" value="Citrate_lyase_beta/mcl1/mcl2"/>
</dbReference>
<feature type="binding site" evidence="4">
    <location>
        <position position="126"/>
    </location>
    <ligand>
        <name>substrate</name>
    </ligand>
</feature>
<feature type="domain" description="HpcH/HpaI aldolase/citrate lyase" evidence="6">
    <location>
        <begin position="6"/>
        <end position="221"/>
    </location>
</feature>
<dbReference type="RefSeq" id="WP_018786398.1">
    <property type="nucleotide sequence ID" value="NZ_FMCV01000006.1"/>
</dbReference>
<protein>
    <submittedName>
        <fullName evidence="7">Citrate lyase subunit beta / citryl-CoA lyase</fullName>
    </submittedName>
</protein>
<evidence type="ECO:0000313" key="8">
    <source>
        <dbReference type="Proteomes" id="UP000198551"/>
    </source>
</evidence>
<evidence type="ECO:0000256" key="3">
    <source>
        <dbReference type="ARBA" id="ARBA00022842"/>
    </source>
</evidence>
<dbReference type="InterPro" id="IPR005000">
    <property type="entry name" value="Aldolase/citrate-lyase_domain"/>
</dbReference>
<evidence type="ECO:0000256" key="5">
    <source>
        <dbReference type="PIRSR" id="PIRSR015582-2"/>
    </source>
</evidence>
<evidence type="ECO:0000313" key="7">
    <source>
        <dbReference type="EMBL" id="SCF03991.1"/>
    </source>
</evidence>
<proteinExistence type="predicted"/>
<dbReference type="EMBL" id="FMCV01000006">
    <property type="protein sequence ID" value="SCF03991.1"/>
    <property type="molecule type" value="Genomic_DNA"/>
</dbReference>
<dbReference type="PANTHER" id="PTHR32308">
    <property type="entry name" value="LYASE BETA SUBUNIT, PUTATIVE (AFU_ORTHOLOGUE AFUA_4G13030)-RELATED"/>
    <property type="match status" value="1"/>
</dbReference>
<feature type="binding site" evidence="5">
    <location>
        <position position="152"/>
    </location>
    <ligand>
        <name>Mg(2+)</name>
        <dbReference type="ChEBI" id="CHEBI:18420"/>
    </ligand>
</feature>
<dbReference type="AlphaFoldDB" id="A0A1C4X6Z7"/>
<name>A0A1C4X6Z7_9ACTN</name>
<keyword evidence="7" id="KW-0456">Lyase</keyword>
<keyword evidence="3 5" id="KW-0460">Magnesium</keyword>
<dbReference type="GO" id="GO:0016829">
    <property type="term" value="F:lyase activity"/>
    <property type="evidence" value="ECO:0007669"/>
    <property type="project" value="UniProtKB-KW"/>
</dbReference>
<keyword evidence="2 5" id="KW-0479">Metal-binding</keyword>
<keyword evidence="8" id="KW-1185">Reference proteome</keyword>
<dbReference type="PIRSF" id="PIRSF015582">
    <property type="entry name" value="Cit_lyase_B"/>
    <property type="match status" value="1"/>
</dbReference>
<reference evidence="8" key="1">
    <citation type="submission" date="2016-06" db="EMBL/GenBank/DDBJ databases">
        <authorList>
            <person name="Varghese N."/>
        </authorList>
    </citation>
    <scope>NUCLEOTIDE SEQUENCE [LARGE SCALE GENOMIC DNA]</scope>
    <source>
        <strain evidence="8">DSM 45555</strain>
    </source>
</reference>
<evidence type="ECO:0000256" key="2">
    <source>
        <dbReference type="ARBA" id="ARBA00022723"/>
    </source>
</evidence>
<feature type="binding site" evidence="4">
    <location>
        <position position="67"/>
    </location>
    <ligand>
        <name>substrate</name>
    </ligand>
</feature>
<comment type="cofactor">
    <cofactor evidence="1">
        <name>Mg(2+)</name>
        <dbReference type="ChEBI" id="CHEBI:18420"/>
    </cofactor>
</comment>
<dbReference type="PANTHER" id="PTHR32308:SF0">
    <property type="entry name" value="HPCH_HPAI ALDOLASE_CITRATE LYASE DOMAIN-CONTAINING PROTEIN"/>
    <property type="match status" value="1"/>
</dbReference>
<sequence length="283" mass="29579">MTSTPRSYLYAPGNEPRKLARAASADADAVICDLEDAVPPAAKSEARRNVAAFLADPPKPGGEWWVRINAGSATDDVAAVACPALRGVVVPKAEPELLDEVAEALARAESACGLPPGTLLVLPLLETPRGVLTLDRVAAAPRVLRLGLGEADLAAELGLRPGPDKEELWPLRTAVVLHSAAAGLVPPVGPVETAVRDIERLDRSTRILLRQGFRARTAIHPAQGPVINDVFTPSAEEVADARDVVARLAAVTEHGHGVAVTADGRMIDAAVARAAHDVLARTV</sequence>
<gene>
    <name evidence="7" type="ORF">GA0070215_106171</name>
</gene>
<dbReference type="GO" id="GO:0000287">
    <property type="term" value="F:magnesium ion binding"/>
    <property type="evidence" value="ECO:0007669"/>
    <property type="project" value="TreeGrafter"/>
</dbReference>
<dbReference type="GO" id="GO:0006107">
    <property type="term" value="P:oxaloacetate metabolic process"/>
    <property type="evidence" value="ECO:0007669"/>
    <property type="project" value="TreeGrafter"/>
</dbReference>
<dbReference type="Gene3D" id="3.20.20.60">
    <property type="entry name" value="Phosphoenolpyruvate-binding domains"/>
    <property type="match status" value="1"/>
</dbReference>
<dbReference type="InterPro" id="IPR015813">
    <property type="entry name" value="Pyrv/PenolPyrv_kinase-like_dom"/>
</dbReference>